<proteinExistence type="predicted"/>
<organism evidence="1 2">
    <name type="scientific">Inquilinus limosus MP06</name>
    <dbReference type="NCBI Taxonomy" id="1398085"/>
    <lineage>
        <taxon>Bacteria</taxon>
        <taxon>Pseudomonadati</taxon>
        <taxon>Pseudomonadota</taxon>
        <taxon>Alphaproteobacteria</taxon>
        <taxon>Rhodospirillales</taxon>
        <taxon>Rhodospirillaceae</taxon>
        <taxon>Inquilinus</taxon>
    </lineage>
</organism>
<accession>A0A0A0D8X0</accession>
<protein>
    <recommendedName>
        <fullName evidence="3">MalT-like TPR region domain-containing protein</fullName>
    </recommendedName>
</protein>
<dbReference type="AlphaFoldDB" id="A0A0A0D8X0"/>
<dbReference type="Gene3D" id="1.25.40.10">
    <property type="entry name" value="Tetratricopeptide repeat domain"/>
    <property type="match status" value="1"/>
</dbReference>
<dbReference type="InterPro" id="IPR011990">
    <property type="entry name" value="TPR-like_helical_dom_sf"/>
</dbReference>
<reference evidence="1 2" key="1">
    <citation type="submission" date="2014-01" db="EMBL/GenBank/DDBJ databases">
        <title>Genome sequence determination for a cystic fibrosis isolate, Inquilinus limosus.</title>
        <authorList>
            <person name="Pino M."/>
            <person name="Di Conza J."/>
            <person name="Gutkind G."/>
        </authorList>
    </citation>
    <scope>NUCLEOTIDE SEQUENCE [LARGE SCALE GENOMIC DNA]</scope>
    <source>
        <strain evidence="1 2">MP06</strain>
    </source>
</reference>
<dbReference type="RefSeq" id="WP_034835550.1">
    <property type="nucleotide sequence ID" value="NZ_JANX01000105.1"/>
</dbReference>
<dbReference type="Pfam" id="PF13374">
    <property type="entry name" value="TPR_10"/>
    <property type="match status" value="1"/>
</dbReference>
<name>A0A0A0D8X0_9PROT</name>
<dbReference type="Proteomes" id="UP000029995">
    <property type="component" value="Unassembled WGS sequence"/>
</dbReference>
<sequence>MPLTAFFSEQLDQIEDFLDEPDAVVRIVLVDPEMRGIFLRLLGGLEEQEEFRHLVIAPQAPFRDPVGWFEGLLDTLDAQVELHAEALAEAGVAGGPAEGDEELSAPWRFLRRAERLAESLPEEIGSLAFLINPDPVEDPEGFTRSVAFLAGKVGSPRLKFVVLDERRSPALALPAADHPQVAVQTFWCSPQEMEQRVNAMLEQSPASPSDHRRTLMMAAGFAYSNRDYARSEALQRQQLEAAEAAGEPLEQAVGAYGLGNTLLAAGRAEEGAEAFLRACDLCVAHGLNELAPMVYTNLGVALHRLGHFEQAFEALRVGSRFFQAQGNRPGEAFVCDNLAAMYREQGRPEEAARVWRYAQGLYDGITNPALQDVREAGLADIRAKLDQLGQAGHGA</sequence>
<comment type="caution">
    <text evidence="1">The sequence shown here is derived from an EMBL/GenBank/DDBJ whole genome shotgun (WGS) entry which is preliminary data.</text>
</comment>
<evidence type="ECO:0000313" key="1">
    <source>
        <dbReference type="EMBL" id="KGM34278.1"/>
    </source>
</evidence>
<evidence type="ECO:0000313" key="2">
    <source>
        <dbReference type="Proteomes" id="UP000029995"/>
    </source>
</evidence>
<gene>
    <name evidence="1" type="ORF">P409_11150</name>
</gene>
<dbReference type="OrthoDB" id="6193797at2"/>
<evidence type="ECO:0008006" key="3">
    <source>
        <dbReference type="Google" id="ProtNLM"/>
    </source>
</evidence>
<dbReference type="EMBL" id="JANX01000105">
    <property type="protein sequence ID" value="KGM34278.1"/>
    <property type="molecule type" value="Genomic_DNA"/>
</dbReference>
<dbReference type="SUPFAM" id="SSF48452">
    <property type="entry name" value="TPR-like"/>
    <property type="match status" value="1"/>
</dbReference>